<evidence type="ECO:0000313" key="3">
    <source>
        <dbReference type="Proteomes" id="UP001049176"/>
    </source>
</evidence>
<feature type="compositionally biased region" description="Polar residues" evidence="1">
    <location>
        <begin position="656"/>
        <end position="672"/>
    </location>
</feature>
<name>A0A9P7V085_9AGAR</name>
<feature type="region of interest" description="Disordered" evidence="1">
    <location>
        <begin position="107"/>
        <end position="214"/>
    </location>
</feature>
<feature type="compositionally biased region" description="Basic and acidic residues" evidence="1">
    <location>
        <begin position="641"/>
        <end position="651"/>
    </location>
</feature>
<dbReference type="Proteomes" id="UP001049176">
    <property type="component" value="Chromosome 2"/>
</dbReference>
<proteinExistence type="predicted"/>
<feature type="region of interest" description="Disordered" evidence="1">
    <location>
        <begin position="517"/>
        <end position="570"/>
    </location>
</feature>
<feature type="compositionally biased region" description="Basic and acidic residues" evidence="1">
    <location>
        <begin position="617"/>
        <end position="633"/>
    </location>
</feature>
<dbReference type="AlphaFoldDB" id="A0A9P7V085"/>
<feature type="compositionally biased region" description="Low complexity" evidence="1">
    <location>
        <begin position="43"/>
        <end position="61"/>
    </location>
</feature>
<feature type="compositionally biased region" description="Basic residues" evidence="1">
    <location>
        <begin position="799"/>
        <end position="814"/>
    </location>
</feature>
<feature type="compositionally biased region" description="Polar residues" evidence="1">
    <location>
        <begin position="249"/>
        <end position="263"/>
    </location>
</feature>
<feature type="compositionally biased region" description="Basic and acidic residues" evidence="1">
    <location>
        <begin position="1"/>
        <end position="17"/>
    </location>
</feature>
<feature type="region of interest" description="Disordered" evidence="1">
    <location>
        <begin position="788"/>
        <end position="832"/>
    </location>
</feature>
<evidence type="ECO:0000313" key="2">
    <source>
        <dbReference type="EMBL" id="KAG7097894.1"/>
    </source>
</evidence>
<evidence type="ECO:0000256" key="1">
    <source>
        <dbReference type="SAM" id="MobiDB-lite"/>
    </source>
</evidence>
<protein>
    <submittedName>
        <fullName evidence="2">Uncharacterized protein</fullName>
    </submittedName>
</protein>
<feature type="compositionally biased region" description="Polar residues" evidence="1">
    <location>
        <begin position="522"/>
        <end position="531"/>
    </location>
</feature>
<gene>
    <name evidence="2" type="ORF">E1B28_005207</name>
</gene>
<keyword evidence="3" id="KW-1185">Reference proteome</keyword>
<sequence>MRGHVDDRADDLRRMTDDLQQQLHALQRSSSLPEPRTTPPPASSSAPQQSPTPSSPPSNSTDVLQLMSHVVLNQQRLMHDTHQHLWLNFNNALTAVLTASANPNMATTAPRECSANPTTATSATQHSSASPMSADTHHENDRSLPRSTPTAEGVGSHEYKYNDSMGASEGPLPDDNNSSFERITDPQLSRCASPTSGTGLNSVTVSSCPAPPDEPPPLTLLQRMGLPLPSEPLQTTPLLYRLQQPDIHASSSASTSHPLTPSPTAHLKSAKMPMPPMRCEESQAAVILGQFTQVHRNRRFNESLLEWMEVVQSDAGTMLPHPLYTGKLSHNGYLRLEFATLQQASLFADLWNASAYVTQDAGGVHATVKDCFPNIDVSMPLDVPVQNDELPPSSYILSWNVNGSFDAILDDDITRQMLERNDVVLLQETHLYASEHCPSLDGYIVFSKPRPTPSRGDFKAPFGGVATLLDNNGESFVNIPSVSRVPPPGARTPGDAVSNDNRGVPSLHVEHEAAYVERDVGTGSNNDNGQRLSDVPDDERVNDDSRSWNTVPTRRRSKSMDDSSLSSLFHARKPQNRYALTEEQVMTVRKAEANMSDSDRARFKARMDMFDDNSSSEQDHMGSDPDPETHESSESENESEPETRNKGKAVDPRNWGASQLPRQELSRQQQQAELEHYAQTKKSKRAHGARPVFKGGRNSPDSSSGEEQLPVPPKKKFEVRIAREKVHRKKSKAHAKEKHRTEHHAASEALSDLVESHINSIVAGKTTGPSKNFSEPDRMLRPSELIAPTNHLAKLLNPKPKRKIGRKGRKHHKAKYDPPSSSSSLSSSTPPISRDIGAMVSARHYVNVFDVHQPDILTTSNGRVGVHIPPLPLGCPFDIF</sequence>
<feature type="compositionally biased region" description="Polar residues" evidence="1">
    <location>
        <begin position="18"/>
        <end position="28"/>
    </location>
</feature>
<feature type="compositionally biased region" description="Basic residues" evidence="1">
    <location>
        <begin position="679"/>
        <end position="688"/>
    </location>
</feature>
<feature type="compositionally biased region" description="Low complexity" evidence="1">
    <location>
        <begin position="118"/>
        <end position="130"/>
    </location>
</feature>
<dbReference type="InterPro" id="IPR036691">
    <property type="entry name" value="Endo/exonu/phosph_ase_sf"/>
</dbReference>
<feature type="compositionally biased region" description="Basic and acidic residues" evidence="1">
    <location>
        <begin position="715"/>
        <end position="724"/>
    </location>
</feature>
<dbReference type="OrthoDB" id="3071025at2759"/>
<feature type="compositionally biased region" description="Basic residues" evidence="1">
    <location>
        <begin position="725"/>
        <end position="738"/>
    </location>
</feature>
<feature type="region of interest" description="Disordered" evidence="1">
    <location>
        <begin position="1"/>
        <end position="61"/>
    </location>
</feature>
<reference evidence="2" key="1">
    <citation type="journal article" date="2021" name="Genome Biol. Evol.">
        <title>The assembled and annotated genome of the fairy-ring fungus Marasmius oreades.</title>
        <authorList>
            <person name="Hiltunen M."/>
            <person name="Ament-Velasquez S.L."/>
            <person name="Johannesson H."/>
        </authorList>
    </citation>
    <scope>NUCLEOTIDE SEQUENCE</scope>
    <source>
        <strain evidence="2">03SP1</strain>
    </source>
</reference>
<feature type="compositionally biased region" description="Polar residues" evidence="1">
    <location>
        <begin position="175"/>
        <end position="207"/>
    </location>
</feature>
<feature type="region of interest" description="Disordered" evidence="1">
    <location>
        <begin position="247"/>
        <end position="274"/>
    </location>
</feature>
<dbReference type="EMBL" id="CM032182">
    <property type="protein sequence ID" value="KAG7097894.1"/>
    <property type="molecule type" value="Genomic_DNA"/>
</dbReference>
<feature type="compositionally biased region" description="Basic and acidic residues" evidence="1">
    <location>
        <begin position="135"/>
        <end position="144"/>
    </location>
</feature>
<feature type="region of interest" description="Disordered" evidence="1">
    <location>
        <begin position="479"/>
        <end position="503"/>
    </location>
</feature>
<feature type="compositionally biased region" description="Low complexity" evidence="1">
    <location>
        <begin position="818"/>
        <end position="832"/>
    </location>
</feature>
<dbReference type="RefSeq" id="XP_043014364.1">
    <property type="nucleotide sequence ID" value="XM_043149756.1"/>
</dbReference>
<dbReference type="KEGG" id="more:E1B28_005207"/>
<organism evidence="2 3">
    <name type="scientific">Marasmius oreades</name>
    <name type="common">fairy-ring Marasmius</name>
    <dbReference type="NCBI Taxonomy" id="181124"/>
    <lineage>
        <taxon>Eukaryota</taxon>
        <taxon>Fungi</taxon>
        <taxon>Dikarya</taxon>
        <taxon>Basidiomycota</taxon>
        <taxon>Agaricomycotina</taxon>
        <taxon>Agaricomycetes</taxon>
        <taxon>Agaricomycetidae</taxon>
        <taxon>Agaricales</taxon>
        <taxon>Marasmiineae</taxon>
        <taxon>Marasmiaceae</taxon>
        <taxon>Marasmius</taxon>
    </lineage>
</organism>
<dbReference type="GeneID" id="66074283"/>
<comment type="caution">
    <text evidence="2">The sequence shown here is derived from an EMBL/GenBank/DDBJ whole genome shotgun (WGS) entry which is preliminary data.</text>
</comment>
<dbReference type="SUPFAM" id="SSF56219">
    <property type="entry name" value="DNase I-like"/>
    <property type="match status" value="1"/>
</dbReference>
<feature type="region of interest" description="Disordered" evidence="1">
    <location>
        <begin position="612"/>
        <end position="746"/>
    </location>
</feature>
<accession>A0A9P7V085</accession>